<feature type="compositionally biased region" description="Low complexity" evidence="1">
    <location>
        <begin position="31"/>
        <end position="40"/>
    </location>
</feature>
<dbReference type="InterPro" id="IPR011990">
    <property type="entry name" value="TPR-like_helical_dom_sf"/>
</dbReference>
<feature type="region of interest" description="Disordered" evidence="1">
    <location>
        <begin position="1"/>
        <end position="62"/>
    </location>
</feature>
<dbReference type="AlphaFoldDB" id="A0A9W7AJH3"/>
<feature type="compositionally biased region" description="Pro residues" evidence="1">
    <location>
        <begin position="86"/>
        <end position="95"/>
    </location>
</feature>
<name>A0A9W7AJH3_9STRA</name>
<organism evidence="2 3">
    <name type="scientific">Triparma laevis f. longispina</name>
    <dbReference type="NCBI Taxonomy" id="1714387"/>
    <lineage>
        <taxon>Eukaryota</taxon>
        <taxon>Sar</taxon>
        <taxon>Stramenopiles</taxon>
        <taxon>Ochrophyta</taxon>
        <taxon>Bolidophyceae</taxon>
        <taxon>Parmales</taxon>
        <taxon>Triparmaceae</taxon>
        <taxon>Triparma</taxon>
    </lineage>
</organism>
<sequence>MTEVGDVKAGLPPLTTTVAKPSVGSGEGGNTTETPQPQDETTIEKLESSLVNSQEKDGPHSASTQKIIVELIKTLNKAALNLLPFPASPKKPPSTTPNKDETVVSEPSPKVLARHHLEKSLYLCQPSILLEPDLKLSLHLTLNNFAIVEGADPGGEPEKALPYLIRLLKSENQGGTPETHINISTCLYKLGHLSRAHTHIKAALKILNLHPSLKKEKKWSEKGTVELEKIAFYNLGCILERKGRKREAETYFEKCKSGMSVTVRPSSKRVGVKKSPRSGKNVVSAKVEEVEEDEEEKKDEAIWQAETLPFTETEKVDDAGEALFTETVEVKEPVTDTVEVKEPVVPPESTITKET</sequence>
<reference evidence="3" key="1">
    <citation type="journal article" date="2023" name="Commun. Biol.">
        <title>Genome analysis of Parmales, the sister group of diatoms, reveals the evolutionary specialization of diatoms from phago-mixotrophs to photoautotrophs.</title>
        <authorList>
            <person name="Ban H."/>
            <person name="Sato S."/>
            <person name="Yoshikawa S."/>
            <person name="Yamada K."/>
            <person name="Nakamura Y."/>
            <person name="Ichinomiya M."/>
            <person name="Sato N."/>
            <person name="Blanc-Mathieu R."/>
            <person name="Endo H."/>
            <person name="Kuwata A."/>
            <person name="Ogata H."/>
        </authorList>
    </citation>
    <scope>NUCLEOTIDE SEQUENCE [LARGE SCALE GENOMIC DNA]</scope>
    <source>
        <strain evidence="3">NIES 3700</strain>
    </source>
</reference>
<dbReference type="Gene3D" id="1.25.40.10">
    <property type="entry name" value="Tetratricopeptide repeat domain"/>
    <property type="match status" value="1"/>
</dbReference>
<accession>A0A9W7AJH3</accession>
<dbReference type="EMBL" id="BRXW01000688">
    <property type="protein sequence ID" value="GMH74031.1"/>
    <property type="molecule type" value="Genomic_DNA"/>
</dbReference>
<dbReference type="OrthoDB" id="10424557at2759"/>
<gene>
    <name evidence="2" type="ORF">TrLO_g9748</name>
</gene>
<evidence type="ECO:0000313" key="3">
    <source>
        <dbReference type="Proteomes" id="UP001165122"/>
    </source>
</evidence>
<evidence type="ECO:0000256" key="1">
    <source>
        <dbReference type="SAM" id="MobiDB-lite"/>
    </source>
</evidence>
<feature type="region of interest" description="Disordered" evidence="1">
    <location>
        <begin position="84"/>
        <end position="105"/>
    </location>
</feature>
<dbReference type="InterPro" id="IPR019734">
    <property type="entry name" value="TPR_rpt"/>
</dbReference>
<keyword evidence="3" id="KW-1185">Reference proteome</keyword>
<protein>
    <submittedName>
        <fullName evidence="2">Uncharacterized protein</fullName>
    </submittedName>
</protein>
<proteinExistence type="predicted"/>
<evidence type="ECO:0000313" key="2">
    <source>
        <dbReference type="EMBL" id="GMH74031.1"/>
    </source>
</evidence>
<dbReference type="SUPFAM" id="SSF48452">
    <property type="entry name" value="TPR-like"/>
    <property type="match status" value="1"/>
</dbReference>
<dbReference type="Pfam" id="PF13181">
    <property type="entry name" value="TPR_8"/>
    <property type="match status" value="1"/>
</dbReference>
<comment type="caution">
    <text evidence="2">The sequence shown here is derived from an EMBL/GenBank/DDBJ whole genome shotgun (WGS) entry which is preliminary data.</text>
</comment>
<dbReference type="Proteomes" id="UP001165122">
    <property type="component" value="Unassembled WGS sequence"/>
</dbReference>